<dbReference type="EMBL" id="FQUQ01000004">
    <property type="protein sequence ID" value="SHG11804.1"/>
    <property type="molecule type" value="Genomic_DNA"/>
</dbReference>
<keyword evidence="2" id="KW-1185">Reference proteome</keyword>
<organism evidence="1 2">
    <name type="scientific">Pedobacter caeni</name>
    <dbReference type="NCBI Taxonomy" id="288992"/>
    <lineage>
        <taxon>Bacteria</taxon>
        <taxon>Pseudomonadati</taxon>
        <taxon>Bacteroidota</taxon>
        <taxon>Sphingobacteriia</taxon>
        <taxon>Sphingobacteriales</taxon>
        <taxon>Sphingobacteriaceae</taxon>
        <taxon>Pedobacter</taxon>
    </lineage>
</organism>
<dbReference type="RefSeq" id="WP_073233198.1">
    <property type="nucleotide sequence ID" value="NZ_FQUQ01000004.1"/>
</dbReference>
<proteinExistence type="predicted"/>
<dbReference type="AlphaFoldDB" id="A0A1M5H788"/>
<sequence length="64" mass="7274">MGEKYPAEKRSITAQRLKSFGLKKPEIFKAFSRNASFSREILLQMIAKGALPEITGAWETGEWE</sequence>
<protein>
    <submittedName>
        <fullName evidence="1">Uncharacterized protein</fullName>
    </submittedName>
</protein>
<reference evidence="2" key="1">
    <citation type="submission" date="2016-11" db="EMBL/GenBank/DDBJ databases">
        <authorList>
            <person name="Varghese N."/>
            <person name="Submissions S."/>
        </authorList>
    </citation>
    <scope>NUCLEOTIDE SEQUENCE [LARGE SCALE GENOMIC DNA]</scope>
    <source>
        <strain evidence="2">DSM 16990</strain>
    </source>
</reference>
<name>A0A1M5H788_9SPHI</name>
<gene>
    <name evidence="1" type="ORF">SAMN04488522_104534</name>
</gene>
<evidence type="ECO:0000313" key="2">
    <source>
        <dbReference type="Proteomes" id="UP000184287"/>
    </source>
</evidence>
<dbReference type="Proteomes" id="UP000184287">
    <property type="component" value="Unassembled WGS sequence"/>
</dbReference>
<evidence type="ECO:0000313" key="1">
    <source>
        <dbReference type="EMBL" id="SHG11804.1"/>
    </source>
</evidence>
<accession>A0A1M5H788</accession>
<dbReference type="STRING" id="288992.SAMN04488522_104534"/>